<reference evidence="5 6" key="1">
    <citation type="submission" date="2024-01" db="EMBL/GenBank/DDBJ databases">
        <title>The genomes of 5 underutilized Papilionoideae crops provide insights into root nodulation and disease resistanc.</title>
        <authorList>
            <person name="Jiang F."/>
        </authorList>
    </citation>
    <scope>NUCLEOTIDE SEQUENCE [LARGE SCALE GENOMIC DNA]</scope>
    <source>
        <strain evidence="5">DUOXIRENSHENG_FW03</strain>
        <tissue evidence="5">Leaves</tissue>
    </source>
</reference>
<organism evidence="5 6">
    <name type="scientific">Psophocarpus tetragonolobus</name>
    <name type="common">Winged bean</name>
    <name type="synonym">Dolichos tetragonolobus</name>
    <dbReference type="NCBI Taxonomy" id="3891"/>
    <lineage>
        <taxon>Eukaryota</taxon>
        <taxon>Viridiplantae</taxon>
        <taxon>Streptophyta</taxon>
        <taxon>Embryophyta</taxon>
        <taxon>Tracheophyta</taxon>
        <taxon>Spermatophyta</taxon>
        <taxon>Magnoliopsida</taxon>
        <taxon>eudicotyledons</taxon>
        <taxon>Gunneridae</taxon>
        <taxon>Pentapetalae</taxon>
        <taxon>rosids</taxon>
        <taxon>fabids</taxon>
        <taxon>Fabales</taxon>
        <taxon>Fabaceae</taxon>
        <taxon>Papilionoideae</taxon>
        <taxon>50 kb inversion clade</taxon>
        <taxon>NPAAA clade</taxon>
        <taxon>indigoferoid/millettioid clade</taxon>
        <taxon>Phaseoleae</taxon>
        <taxon>Psophocarpus</taxon>
    </lineage>
</organism>
<proteinExistence type="predicted"/>
<feature type="domain" description="Disease resistance N-terminal" evidence="4">
    <location>
        <begin position="10"/>
        <end position="92"/>
    </location>
</feature>
<keyword evidence="6" id="KW-1185">Reference proteome</keyword>
<sequence>MAESLLFSFAESLIGKLASHAVEQASRALGVYHDLQQMKDTMALIKAFLLNAEQKTRQNYALSEWLRQIKLVFSDAENIVDDFECEMLQNTHGGVSRKVRRFISTSNPLLYRFKMGNEIKDLNKRLEKVAAQRNMFGLQINDKDSHVVHVREMTHSHVNPSNVIGREHD</sequence>
<evidence type="ECO:0000259" key="4">
    <source>
        <dbReference type="Pfam" id="PF18052"/>
    </source>
</evidence>
<dbReference type="Pfam" id="PF18052">
    <property type="entry name" value="Rx_N"/>
    <property type="match status" value="1"/>
</dbReference>
<dbReference type="AlphaFoldDB" id="A0AAN9SAX9"/>
<comment type="caution">
    <text evidence="5">The sequence shown here is derived from an EMBL/GenBank/DDBJ whole genome shotgun (WGS) entry which is preliminary data.</text>
</comment>
<evidence type="ECO:0000313" key="5">
    <source>
        <dbReference type="EMBL" id="KAK7392893.1"/>
    </source>
</evidence>
<evidence type="ECO:0000313" key="6">
    <source>
        <dbReference type="Proteomes" id="UP001386955"/>
    </source>
</evidence>
<evidence type="ECO:0000256" key="1">
    <source>
        <dbReference type="ARBA" id="ARBA00022737"/>
    </source>
</evidence>
<dbReference type="EMBL" id="JAYMYS010000005">
    <property type="protein sequence ID" value="KAK7392893.1"/>
    <property type="molecule type" value="Genomic_DNA"/>
</dbReference>
<dbReference type="PANTHER" id="PTHR19338">
    <property type="entry name" value="TRANSLOCASE OF INNER MITOCHONDRIAL MEMBRANE 13 HOMOLOG"/>
    <property type="match status" value="1"/>
</dbReference>
<protein>
    <recommendedName>
        <fullName evidence="4">Disease resistance N-terminal domain-containing protein</fullName>
    </recommendedName>
</protein>
<dbReference type="InterPro" id="IPR041118">
    <property type="entry name" value="Rx_N"/>
</dbReference>
<dbReference type="PANTHER" id="PTHR19338:SF73">
    <property type="entry name" value="DISEASE RESISTANCE PROTEIN RGA2-LIKE"/>
    <property type="match status" value="1"/>
</dbReference>
<dbReference type="GO" id="GO:0006952">
    <property type="term" value="P:defense response"/>
    <property type="evidence" value="ECO:0007669"/>
    <property type="project" value="UniProtKB-KW"/>
</dbReference>
<dbReference type="Proteomes" id="UP001386955">
    <property type="component" value="Unassembled WGS sequence"/>
</dbReference>
<evidence type="ECO:0000256" key="3">
    <source>
        <dbReference type="ARBA" id="ARBA00022821"/>
    </source>
</evidence>
<keyword evidence="1" id="KW-0677">Repeat</keyword>
<accession>A0AAN9SAX9</accession>
<name>A0AAN9SAX9_PSOTE</name>
<dbReference type="GO" id="GO:0000166">
    <property type="term" value="F:nucleotide binding"/>
    <property type="evidence" value="ECO:0007669"/>
    <property type="project" value="UniProtKB-KW"/>
</dbReference>
<dbReference type="Gene3D" id="1.20.5.4130">
    <property type="match status" value="1"/>
</dbReference>
<gene>
    <name evidence="5" type="ORF">VNO78_21343</name>
</gene>
<evidence type="ECO:0000256" key="2">
    <source>
        <dbReference type="ARBA" id="ARBA00022741"/>
    </source>
</evidence>
<keyword evidence="3" id="KW-0611">Plant defense</keyword>
<keyword evidence="2" id="KW-0547">Nucleotide-binding</keyword>